<dbReference type="RefSeq" id="WP_168964765.1">
    <property type="nucleotide sequence ID" value="NZ_JABAFR010000004.1"/>
</dbReference>
<dbReference type="PANTHER" id="PTHR42789:SF1">
    <property type="entry name" value="D-ISOMER SPECIFIC 2-HYDROXYACID DEHYDROGENASE FAMILY PROTEIN (AFU_ORTHOLOGUE AFUA_6G10090)"/>
    <property type="match status" value="1"/>
</dbReference>
<comment type="similarity">
    <text evidence="1 5">Belongs to the D-isomer specific 2-hydroxyacid dehydrogenase family.</text>
</comment>
<keyword evidence="2" id="KW-0028">Amino-acid biosynthesis</keyword>
<dbReference type="InterPro" id="IPR029752">
    <property type="entry name" value="D-isomer_DH_CS1"/>
</dbReference>
<evidence type="ECO:0000259" key="6">
    <source>
        <dbReference type="Pfam" id="PF00389"/>
    </source>
</evidence>
<dbReference type="Proteomes" id="UP000540014">
    <property type="component" value="Unassembled WGS sequence"/>
</dbReference>
<dbReference type="GO" id="GO:0051287">
    <property type="term" value="F:NAD binding"/>
    <property type="evidence" value="ECO:0007669"/>
    <property type="project" value="InterPro"/>
</dbReference>
<dbReference type="SUPFAM" id="SSF51735">
    <property type="entry name" value="NAD(P)-binding Rossmann-fold domains"/>
    <property type="match status" value="1"/>
</dbReference>
<evidence type="ECO:0000256" key="3">
    <source>
        <dbReference type="ARBA" id="ARBA00023002"/>
    </source>
</evidence>
<dbReference type="AlphaFoldDB" id="A0A7X9NGE8"/>
<protein>
    <submittedName>
        <fullName evidence="8">Phosphoglycerate dehydrogenase</fullName>
    </submittedName>
</protein>
<evidence type="ECO:0000256" key="5">
    <source>
        <dbReference type="RuleBase" id="RU003719"/>
    </source>
</evidence>
<name>A0A7X9NGE8_9FIRM</name>
<sequence length="318" mass="35324">MKVLVTSNSFGKYSNEPQRKLEEAGFEVILNPYHRMMNEEEFIECLSDIDAVILSTEKVTKKVIDSSPKLKMISRYGVGLDNVDLEYCKEKGIPVTVTKGGNSNAVAEFAVSLMLSCLRGVASANQYAKQNIWKKFTGLDLDGKTIGVVGLGAIGKLVVKKLQGFDVKILGYDVYYDEEFVKKYSVEKVSIDDLVKNSDIITLHAPSNGKAILGKEEFKKMKDNVVVINTARSDLIDLDALLEAIKNNKVFAAGLDVHENEPNFDIRFEGLDNVILTPHQAAISKEASNKASQMAVDNILDYLGRRKRDDSSTIDFKR</sequence>
<evidence type="ECO:0000259" key="7">
    <source>
        <dbReference type="Pfam" id="PF02826"/>
    </source>
</evidence>
<dbReference type="EMBL" id="JABAFR010000004">
    <property type="protein sequence ID" value="NME43770.1"/>
    <property type="molecule type" value="Genomic_DNA"/>
</dbReference>
<dbReference type="InterPro" id="IPR050857">
    <property type="entry name" value="D-2-hydroxyacid_DH"/>
</dbReference>
<dbReference type="Pfam" id="PF02826">
    <property type="entry name" value="2-Hacid_dh_C"/>
    <property type="match status" value="1"/>
</dbReference>
<dbReference type="GO" id="GO:0008652">
    <property type="term" value="P:amino acid biosynthetic process"/>
    <property type="evidence" value="ECO:0007669"/>
    <property type="project" value="UniProtKB-KW"/>
</dbReference>
<feature type="domain" description="D-isomer specific 2-hydroxyacid dehydrogenase NAD-binding" evidence="7">
    <location>
        <begin position="111"/>
        <end position="281"/>
    </location>
</feature>
<accession>A0A7X9NGE8</accession>
<dbReference type="GO" id="GO:0016616">
    <property type="term" value="F:oxidoreductase activity, acting on the CH-OH group of donors, NAD or NADP as acceptor"/>
    <property type="evidence" value="ECO:0007669"/>
    <property type="project" value="InterPro"/>
</dbReference>
<keyword evidence="3 5" id="KW-0560">Oxidoreductase</keyword>
<feature type="domain" description="D-isomer specific 2-hydroxyacid dehydrogenase catalytic" evidence="6">
    <location>
        <begin position="14"/>
        <end position="305"/>
    </location>
</feature>
<gene>
    <name evidence="8" type="ORF">HF861_02595</name>
</gene>
<evidence type="ECO:0000313" key="9">
    <source>
        <dbReference type="Proteomes" id="UP000540014"/>
    </source>
</evidence>
<keyword evidence="4" id="KW-0520">NAD</keyword>
<dbReference type="SUPFAM" id="SSF52283">
    <property type="entry name" value="Formate/glycerate dehydrogenase catalytic domain-like"/>
    <property type="match status" value="1"/>
</dbReference>
<dbReference type="InterPro" id="IPR006140">
    <property type="entry name" value="D-isomer_DH_NAD-bd"/>
</dbReference>
<dbReference type="Gene3D" id="3.40.50.720">
    <property type="entry name" value="NAD(P)-binding Rossmann-like Domain"/>
    <property type="match status" value="2"/>
</dbReference>
<reference evidence="8 9" key="1">
    <citation type="submission" date="2020-04" db="EMBL/GenBank/DDBJ databases">
        <authorList>
            <person name="Hitch T.C.A."/>
            <person name="Wylensek D."/>
            <person name="Clavel T."/>
        </authorList>
    </citation>
    <scope>NUCLEOTIDE SEQUENCE [LARGE SCALE GENOMIC DNA]</scope>
    <source>
        <strain evidence="8 9">BSM-383-APC-22F</strain>
    </source>
</reference>
<dbReference type="InterPro" id="IPR006139">
    <property type="entry name" value="D-isomer_2_OHA_DH_cat_dom"/>
</dbReference>
<dbReference type="PROSITE" id="PS00065">
    <property type="entry name" value="D_2_HYDROXYACID_DH_1"/>
    <property type="match status" value="1"/>
</dbReference>
<dbReference type="PANTHER" id="PTHR42789">
    <property type="entry name" value="D-ISOMER SPECIFIC 2-HYDROXYACID DEHYDROGENASE FAMILY PROTEIN (AFU_ORTHOLOGUE AFUA_6G10090)"/>
    <property type="match status" value="1"/>
</dbReference>
<evidence type="ECO:0000313" key="8">
    <source>
        <dbReference type="EMBL" id="NME43770.1"/>
    </source>
</evidence>
<evidence type="ECO:0000256" key="4">
    <source>
        <dbReference type="ARBA" id="ARBA00023027"/>
    </source>
</evidence>
<dbReference type="CDD" id="cd12172">
    <property type="entry name" value="PGDH_like_2"/>
    <property type="match status" value="1"/>
</dbReference>
<comment type="caution">
    <text evidence="8">The sequence shown here is derived from an EMBL/GenBank/DDBJ whole genome shotgun (WGS) entry which is preliminary data.</text>
</comment>
<proteinExistence type="inferred from homology"/>
<evidence type="ECO:0000256" key="1">
    <source>
        <dbReference type="ARBA" id="ARBA00005854"/>
    </source>
</evidence>
<dbReference type="Pfam" id="PF00389">
    <property type="entry name" value="2-Hacid_dh"/>
    <property type="match status" value="1"/>
</dbReference>
<dbReference type="InterPro" id="IPR036291">
    <property type="entry name" value="NAD(P)-bd_dom_sf"/>
</dbReference>
<organism evidence="8 9">
    <name type="scientific">Faecalicoccus pleomorphus</name>
    <dbReference type="NCBI Taxonomy" id="1323"/>
    <lineage>
        <taxon>Bacteria</taxon>
        <taxon>Bacillati</taxon>
        <taxon>Bacillota</taxon>
        <taxon>Erysipelotrichia</taxon>
        <taxon>Erysipelotrichales</taxon>
        <taxon>Erysipelotrichaceae</taxon>
        <taxon>Faecalicoccus</taxon>
    </lineage>
</organism>
<evidence type="ECO:0000256" key="2">
    <source>
        <dbReference type="ARBA" id="ARBA00022605"/>
    </source>
</evidence>